<evidence type="ECO:0000256" key="10">
    <source>
        <dbReference type="SAM" id="Phobius"/>
    </source>
</evidence>
<dbReference type="PANTHER" id="PTHR11432">
    <property type="entry name" value="NADH DEHYDROGENASE SUBUNIT 1"/>
    <property type="match status" value="1"/>
</dbReference>
<protein>
    <recommendedName>
        <fullName evidence="3">NADH-ubiquinone oxidoreductase chain 1</fullName>
    </recommendedName>
    <alternativeName>
        <fullName evidence="7">NADH dehydrogenase subunit 1</fullName>
    </alternativeName>
</protein>
<dbReference type="AlphaFoldDB" id="A0AAD3MQQ9"/>
<evidence type="ECO:0000256" key="4">
    <source>
        <dbReference type="ARBA" id="ARBA00022692"/>
    </source>
</evidence>
<evidence type="ECO:0000313" key="12">
    <source>
        <dbReference type="Proteomes" id="UP001279410"/>
    </source>
</evidence>
<evidence type="ECO:0000256" key="3">
    <source>
        <dbReference type="ARBA" id="ARBA00021009"/>
    </source>
</evidence>
<dbReference type="GO" id="GO:0005743">
    <property type="term" value="C:mitochondrial inner membrane"/>
    <property type="evidence" value="ECO:0007669"/>
    <property type="project" value="UniProtKB-SubCell"/>
</dbReference>
<feature type="non-terminal residue" evidence="11">
    <location>
        <position position="1"/>
    </location>
</feature>
<dbReference type="PANTHER" id="PTHR11432:SF3">
    <property type="entry name" value="NADH-UBIQUINONE OXIDOREDUCTASE CHAIN 1"/>
    <property type="match status" value="1"/>
</dbReference>
<evidence type="ECO:0000256" key="1">
    <source>
        <dbReference type="ARBA" id="ARBA00004141"/>
    </source>
</evidence>
<dbReference type="Proteomes" id="UP001279410">
    <property type="component" value="Unassembled WGS sequence"/>
</dbReference>
<dbReference type="Pfam" id="PF00146">
    <property type="entry name" value="NADHdh"/>
    <property type="match status" value="1"/>
</dbReference>
<evidence type="ECO:0000256" key="9">
    <source>
        <dbReference type="SAM" id="MobiDB-lite"/>
    </source>
</evidence>
<evidence type="ECO:0000313" key="11">
    <source>
        <dbReference type="EMBL" id="GLD57906.1"/>
    </source>
</evidence>
<feature type="compositionally biased region" description="Low complexity" evidence="9">
    <location>
        <begin position="73"/>
        <end position="83"/>
    </location>
</feature>
<keyword evidence="6 10" id="KW-0472">Membrane</keyword>
<accession>A0AAD3MQQ9</accession>
<feature type="transmembrane region" description="Helical" evidence="10">
    <location>
        <begin position="12"/>
        <end position="29"/>
    </location>
</feature>
<evidence type="ECO:0000256" key="6">
    <source>
        <dbReference type="ARBA" id="ARBA00023136"/>
    </source>
</evidence>
<gene>
    <name evidence="11" type="ORF">AKAME5_002878700</name>
</gene>
<dbReference type="GO" id="GO:0009060">
    <property type="term" value="P:aerobic respiration"/>
    <property type="evidence" value="ECO:0007669"/>
    <property type="project" value="TreeGrafter"/>
</dbReference>
<proteinExistence type="inferred from homology"/>
<sequence length="196" mass="21328">MISTLTTCIVNPLALIVPVLLAVAFLTLIERKVLGYIQLRKGPNIVGPYGLLQPIADGDPLPGNSPPSVESYPSSLPATTTPRPSLPLTPVLLASLTKIWQLASNQQAAISTRTAGHGFKGQSFWLRRKHQTAGPSRRHHNTSHGPKSKHSILRPCRRGRPHSLPAPVLILRPPRRIDVDTRAYFTSATMIIAIPT</sequence>
<comment type="subcellular location">
    <subcellularLocation>
        <location evidence="1">Membrane</location>
        <topology evidence="1">Multi-pass membrane protein</topology>
    </subcellularLocation>
    <subcellularLocation>
        <location evidence="8">Mitochondrion inner membrane</location>
        <topology evidence="8">Multi-pass membrane protein</topology>
    </subcellularLocation>
</comment>
<comment type="similarity">
    <text evidence="2 8">Belongs to the complex I subunit 1 family.</text>
</comment>
<organism evidence="11 12">
    <name type="scientific">Lates japonicus</name>
    <name type="common">Japanese lates</name>
    <dbReference type="NCBI Taxonomy" id="270547"/>
    <lineage>
        <taxon>Eukaryota</taxon>
        <taxon>Metazoa</taxon>
        <taxon>Chordata</taxon>
        <taxon>Craniata</taxon>
        <taxon>Vertebrata</taxon>
        <taxon>Euteleostomi</taxon>
        <taxon>Actinopterygii</taxon>
        <taxon>Neopterygii</taxon>
        <taxon>Teleostei</taxon>
        <taxon>Neoteleostei</taxon>
        <taxon>Acanthomorphata</taxon>
        <taxon>Carangaria</taxon>
        <taxon>Carangaria incertae sedis</taxon>
        <taxon>Centropomidae</taxon>
        <taxon>Lates</taxon>
    </lineage>
</organism>
<keyword evidence="4 8" id="KW-0812">Transmembrane</keyword>
<keyword evidence="12" id="KW-1185">Reference proteome</keyword>
<feature type="region of interest" description="Disordered" evidence="9">
    <location>
        <begin position="130"/>
        <end position="160"/>
    </location>
</feature>
<dbReference type="GO" id="GO:0003954">
    <property type="term" value="F:NADH dehydrogenase activity"/>
    <property type="evidence" value="ECO:0007669"/>
    <property type="project" value="TreeGrafter"/>
</dbReference>
<evidence type="ECO:0000256" key="2">
    <source>
        <dbReference type="ARBA" id="ARBA00010535"/>
    </source>
</evidence>
<comment type="caution">
    <text evidence="11">The sequence shown here is derived from an EMBL/GenBank/DDBJ whole genome shotgun (WGS) entry which is preliminary data.</text>
</comment>
<dbReference type="EMBL" id="BRZM01004539">
    <property type="protein sequence ID" value="GLD57906.1"/>
    <property type="molecule type" value="Genomic_DNA"/>
</dbReference>
<feature type="region of interest" description="Disordered" evidence="9">
    <location>
        <begin position="57"/>
        <end position="83"/>
    </location>
</feature>
<evidence type="ECO:0000256" key="5">
    <source>
        <dbReference type="ARBA" id="ARBA00022989"/>
    </source>
</evidence>
<name>A0AAD3MQQ9_LATJO</name>
<evidence type="ECO:0000256" key="8">
    <source>
        <dbReference type="RuleBase" id="RU000471"/>
    </source>
</evidence>
<reference evidence="11" key="1">
    <citation type="submission" date="2022-08" db="EMBL/GenBank/DDBJ databases">
        <title>Genome sequencing of akame (Lates japonicus).</title>
        <authorList>
            <person name="Hashiguchi Y."/>
            <person name="Takahashi H."/>
        </authorList>
    </citation>
    <scope>NUCLEOTIDE SEQUENCE</scope>
    <source>
        <strain evidence="11">Kochi</strain>
    </source>
</reference>
<dbReference type="InterPro" id="IPR001694">
    <property type="entry name" value="NADH_UbQ_OxRdtase_su1/FPO"/>
</dbReference>
<keyword evidence="5 10" id="KW-1133">Transmembrane helix</keyword>
<keyword evidence="8" id="KW-0520">NAD</keyword>
<evidence type="ECO:0000256" key="7">
    <source>
        <dbReference type="ARBA" id="ARBA00031024"/>
    </source>
</evidence>